<feature type="binding site" evidence="14">
    <location>
        <begin position="501"/>
        <end position="508"/>
    </location>
    <ligand>
        <name>GTP</name>
        <dbReference type="ChEBI" id="CHEBI:37565"/>
    </ligand>
</feature>
<keyword evidence="8" id="KW-1133">Transmembrane helix</keyword>
<feature type="binding site" evidence="14">
    <location>
        <begin position="631"/>
        <end position="634"/>
    </location>
    <ligand>
        <name>GTP</name>
        <dbReference type="ChEBI" id="CHEBI:37565"/>
    </ligand>
</feature>
<evidence type="ECO:0000313" key="18">
    <source>
        <dbReference type="Proteomes" id="UP000799423"/>
    </source>
</evidence>
<evidence type="ECO:0000256" key="6">
    <source>
        <dbReference type="ARBA" id="ARBA00022723"/>
    </source>
</evidence>
<reference evidence="17" key="1">
    <citation type="submission" date="2020-01" db="EMBL/GenBank/DDBJ databases">
        <authorList>
            <consortium name="DOE Joint Genome Institute"/>
            <person name="Haridas S."/>
            <person name="Albert R."/>
            <person name="Binder M."/>
            <person name="Bloem J."/>
            <person name="Labutti K."/>
            <person name="Salamov A."/>
            <person name="Andreopoulos B."/>
            <person name="Baker S.E."/>
            <person name="Barry K."/>
            <person name="Bills G."/>
            <person name="Bluhm B.H."/>
            <person name="Cannon C."/>
            <person name="Castanera R."/>
            <person name="Culley D.E."/>
            <person name="Daum C."/>
            <person name="Ezra D."/>
            <person name="Gonzalez J.B."/>
            <person name="Henrissat B."/>
            <person name="Kuo A."/>
            <person name="Liang C."/>
            <person name="Lipzen A."/>
            <person name="Lutzoni F."/>
            <person name="Magnuson J."/>
            <person name="Mondo S."/>
            <person name="Nolan M."/>
            <person name="Ohm R."/>
            <person name="Pangilinan J."/>
            <person name="Park H.-J."/>
            <person name="Ramirez L."/>
            <person name="Alfaro M."/>
            <person name="Sun H."/>
            <person name="Tritt A."/>
            <person name="Yoshinaga Y."/>
            <person name="Zwiers L.-H."/>
            <person name="Turgeon B.G."/>
            <person name="Goodwin S.B."/>
            <person name="Spatafora J.W."/>
            <person name="Crous P.W."/>
            <person name="Grigoriev I.V."/>
        </authorList>
    </citation>
    <scope>NUCLEOTIDE SEQUENCE</scope>
    <source>
        <strain evidence="17">IPT5</strain>
    </source>
</reference>
<dbReference type="GO" id="GO:0003924">
    <property type="term" value="F:GTPase activity"/>
    <property type="evidence" value="ECO:0007669"/>
    <property type="project" value="InterPro"/>
</dbReference>
<dbReference type="InterPro" id="IPR027417">
    <property type="entry name" value="P-loop_NTPase"/>
</dbReference>
<sequence length="700" mass="77570">MLLRAYRGPGSPIALRTPEGYYIHVSSETHINELLAAPEGTFSLHALSKLMLQPRHTMNGLELSDDMSENGHIHLRIIGVVHRTKLDALEHALYDAVSSVLSTAIGDDWTELDIFEFSKRVILAGNCLTFFGDGLASDPDFVEAALQYPEDLFRTAEALRLLPGFVAPWVAPMLMRNHQASKLLTQRLLSLIEERIAAESRSLRHSDILQLFIDSTRNREGWAPKKIVQIVLGIWFASIHQPAMSLAYAINDICLESEHLAALRQEISSVLPMNSPPVGGIDSLPLIDAFLKESARLHPSDSISCRRQVLKPFRFKDGTTVATGEVVCIPMGAVLRDPSNYDRSDEFDPSRFSEQGSKFSDATAQFPLWGLGRHSCIIPHPNAKMLFRKRKVIKRDERSVRRSPFGSEEKMIQPGATLEAIIFKRTASPPRLTHSLRSTQTCEASRQLSARRKPCTTSSNPYTSTQPAKKVSLPQLRPTHHLTLHLSNPPPHTEYSVLLLGLDNAGKTTLLEQIKGTYTPSHPNLKTVPTVGQNVATIALPPPNPPIYLKIWDVGGQHSLRGLWQSYYSSCHAIVFVIDSSDVGNATLADLSSVDAARNEDIGRLDECKLVLESVLANEDASGVPILILANKQDREDCVEVVRIKEGFVRRVFEGEKGGNVRDSRVLPCSALTGTGVHEAVEWLCSRMAFNKEARPPVMR</sequence>
<evidence type="ECO:0000256" key="7">
    <source>
        <dbReference type="ARBA" id="ARBA00022741"/>
    </source>
</evidence>
<dbReference type="SMART" id="SM00177">
    <property type="entry name" value="ARF"/>
    <property type="match status" value="1"/>
</dbReference>
<dbReference type="SUPFAM" id="SSF52540">
    <property type="entry name" value="P-loop containing nucleoside triphosphate hydrolases"/>
    <property type="match status" value="1"/>
</dbReference>
<dbReference type="Pfam" id="PF00067">
    <property type="entry name" value="p450"/>
    <property type="match status" value="1"/>
</dbReference>
<keyword evidence="11" id="KW-0503">Monooxygenase</keyword>
<dbReference type="PROSITE" id="PS51417">
    <property type="entry name" value="ARF"/>
    <property type="match status" value="1"/>
</dbReference>
<accession>A0A6A7B0T4</accession>
<feature type="binding site" evidence="15">
    <location>
        <position position="530"/>
    </location>
    <ligand>
        <name>Mg(2+)</name>
        <dbReference type="ChEBI" id="CHEBI:18420"/>
    </ligand>
</feature>
<evidence type="ECO:0000256" key="14">
    <source>
        <dbReference type="PIRSR" id="PIRSR606689-1"/>
    </source>
</evidence>
<keyword evidence="5" id="KW-0812">Transmembrane</keyword>
<feature type="binding site" evidence="14">
    <location>
        <position position="556"/>
    </location>
    <ligand>
        <name>GTP</name>
        <dbReference type="ChEBI" id="CHEBI:37565"/>
    </ligand>
</feature>
<protein>
    <submittedName>
        <fullName evidence="17">Cytochrome P450</fullName>
    </submittedName>
</protein>
<dbReference type="CDD" id="cd11041">
    <property type="entry name" value="CYP503A1-like"/>
    <property type="match status" value="1"/>
</dbReference>
<dbReference type="GO" id="GO:0016020">
    <property type="term" value="C:membrane"/>
    <property type="evidence" value="ECO:0007669"/>
    <property type="project" value="UniProtKB-SubCell"/>
</dbReference>
<dbReference type="InterPro" id="IPR001128">
    <property type="entry name" value="Cyt_P450"/>
</dbReference>
<name>A0A6A7B0T4_9PLEO</name>
<dbReference type="Gene3D" id="1.10.630.10">
    <property type="entry name" value="Cytochrome P450"/>
    <property type="match status" value="1"/>
</dbReference>
<keyword evidence="12 14" id="KW-0342">GTP-binding</keyword>
<dbReference type="SUPFAM" id="SSF48264">
    <property type="entry name" value="Cytochrome P450"/>
    <property type="match status" value="1"/>
</dbReference>
<feature type="binding site" evidence="15">
    <location>
        <position position="508"/>
    </location>
    <ligand>
        <name>Mg(2+)</name>
        <dbReference type="ChEBI" id="CHEBI:18420"/>
    </ligand>
</feature>
<dbReference type="InterPro" id="IPR006689">
    <property type="entry name" value="Small_GTPase_ARF/SAR"/>
</dbReference>
<keyword evidence="6 15" id="KW-0479">Metal-binding</keyword>
<dbReference type="GO" id="GO:0005506">
    <property type="term" value="F:iron ion binding"/>
    <property type="evidence" value="ECO:0007669"/>
    <property type="project" value="InterPro"/>
</dbReference>
<evidence type="ECO:0000256" key="2">
    <source>
        <dbReference type="ARBA" id="ARBA00004370"/>
    </source>
</evidence>
<evidence type="ECO:0000256" key="4">
    <source>
        <dbReference type="ARBA" id="ARBA00022617"/>
    </source>
</evidence>
<dbReference type="GO" id="GO:0004497">
    <property type="term" value="F:monooxygenase activity"/>
    <property type="evidence" value="ECO:0007669"/>
    <property type="project" value="UniProtKB-KW"/>
</dbReference>
<keyword evidence="4" id="KW-0349">Heme</keyword>
<comment type="subcellular location">
    <subcellularLocation>
        <location evidence="2">Membrane</location>
    </subcellularLocation>
</comment>
<evidence type="ECO:0000313" key="17">
    <source>
        <dbReference type="EMBL" id="KAF2849146.1"/>
    </source>
</evidence>
<dbReference type="PANTHER" id="PTHR46206">
    <property type="entry name" value="CYTOCHROME P450"/>
    <property type="match status" value="1"/>
</dbReference>
<dbReference type="EMBL" id="MU006313">
    <property type="protein sequence ID" value="KAF2849146.1"/>
    <property type="molecule type" value="Genomic_DNA"/>
</dbReference>
<keyword evidence="10" id="KW-0408">Iron</keyword>
<keyword evidence="15" id="KW-0460">Magnesium</keyword>
<evidence type="ECO:0000256" key="9">
    <source>
        <dbReference type="ARBA" id="ARBA00023002"/>
    </source>
</evidence>
<keyword evidence="18" id="KW-1185">Reference proteome</keyword>
<feature type="region of interest" description="Disordered" evidence="16">
    <location>
        <begin position="436"/>
        <end position="471"/>
    </location>
</feature>
<evidence type="ECO:0000256" key="3">
    <source>
        <dbReference type="ARBA" id="ARBA00010617"/>
    </source>
</evidence>
<keyword evidence="13" id="KW-0472">Membrane</keyword>
<feature type="compositionally biased region" description="Polar residues" evidence="16">
    <location>
        <begin position="436"/>
        <end position="448"/>
    </location>
</feature>
<dbReference type="Gene3D" id="3.40.50.300">
    <property type="entry name" value="P-loop containing nucleotide triphosphate hydrolases"/>
    <property type="match status" value="1"/>
</dbReference>
<evidence type="ECO:0000256" key="8">
    <source>
        <dbReference type="ARBA" id="ARBA00022989"/>
    </source>
</evidence>
<evidence type="ECO:0000256" key="12">
    <source>
        <dbReference type="ARBA" id="ARBA00023134"/>
    </source>
</evidence>
<dbReference type="InterPro" id="IPR036396">
    <property type="entry name" value="Cyt_P450_sf"/>
</dbReference>
<dbReference type="PRINTS" id="PR00449">
    <property type="entry name" value="RASTRNSFRMNG"/>
</dbReference>
<proteinExistence type="inferred from homology"/>
<dbReference type="PANTHER" id="PTHR46206:SF5">
    <property type="entry name" value="P450, PUTATIVE (EUROFUNG)-RELATED"/>
    <property type="match status" value="1"/>
</dbReference>
<dbReference type="Proteomes" id="UP000799423">
    <property type="component" value="Unassembled WGS sequence"/>
</dbReference>
<dbReference type="Pfam" id="PF00025">
    <property type="entry name" value="Arf"/>
    <property type="match status" value="1"/>
</dbReference>
<dbReference type="FunFam" id="3.40.50.300:FF:001317">
    <property type="entry name" value="Putative ADP-ribosylation factor"/>
    <property type="match status" value="1"/>
</dbReference>
<comment type="cofactor">
    <cofactor evidence="1">
        <name>heme</name>
        <dbReference type="ChEBI" id="CHEBI:30413"/>
    </cofactor>
</comment>
<evidence type="ECO:0000256" key="5">
    <source>
        <dbReference type="ARBA" id="ARBA00022692"/>
    </source>
</evidence>
<dbReference type="GO" id="GO:0020037">
    <property type="term" value="F:heme binding"/>
    <property type="evidence" value="ECO:0007669"/>
    <property type="project" value="InterPro"/>
</dbReference>
<dbReference type="AlphaFoldDB" id="A0A6A7B0T4"/>
<evidence type="ECO:0000256" key="10">
    <source>
        <dbReference type="ARBA" id="ARBA00023004"/>
    </source>
</evidence>
<keyword evidence="9" id="KW-0560">Oxidoreductase</keyword>
<evidence type="ECO:0000256" key="13">
    <source>
        <dbReference type="ARBA" id="ARBA00023136"/>
    </source>
</evidence>
<gene>
    <name evidence="17" type="ORF">T440DRAFT_490683</name>
</gene>
<dbReference type="SMART" id="SM00175">
    <property type="entry name" value="RAB"/>
    <property type="match status" value="1"/>
</dbReference>
<feature type="compositionally biased region" description="Polar residues" evidence="16">
    <location>
        <begin position="455"/>
        <end position="467"/>
    </location>
</feature>
<evidence type="ECO:0000256" key="15">
    <source>
        <dbReference type="PIRSR" id="PIRSR606689-2"/>
    </source>
</evidence>
<comment type="similarity">
    <text evidence="3">Belongs to the cytochrome P450 family.</text>
</comment>
<evidence type="ECO:0000256" key="11">
    <source>
        <dbReference type="ARBA" id="ARBA00023033"/>
    </source>
</evidence>
<evidence type="ECO:0000256" key="16">
    <source>
        <dbReference type="SAM" id="MobiDB-lite"/>
    </source>
</evidence>
<dbReference type="OrthoDB" id="414781at2759"/>
<evidence type="ECO:0000256" key="1">
    <source>
        <dbReference type="ARBA" id="ARBA00001971"/>
    </source>
</evidence>
<dbReference type="SMART" id="SM00178">
    <property type="entry name" value="SAR"/>
    <property type="match status" value="1"/>
</dbReference>
<dbReference type="GO" id="GO:0016705">
    <property type="term" value="F:oxidoreductase activity, acting on paired donors, with incorporation or reduction of molecular oxygen"/>
    <property type="evidence" value="ECO:0007669"/>
    <property type="project" value="InterPro"/>
</dbReference>
<dbReference type="GO" id="GO:0005525">
    <property type="term" value="F:GTP binding"/>
    <property type="evidence" value="ECO:0007669"/>
    <property type="project" value="UniProtKB-KW"/>
</dbReference>
<organism evidence="17 18">
    <name type="scientific">Plenodomus tracheiphilus IPT5</name>
    <dbReference type="NCBI Taxonomy" id="1408161"/>
    <lineage>
        <taxon>Eukaryota</taxon>
        <taxon>Fungi</taxon>
        <taxon>Dikarya</taxon>
        <taxon>Ascomycota</taxon>
        <taxon>Pezizomycotina</taxon>
        <taxon>Dothideomycetes</taxon>
        <taxon>Pleosporomycetidae</taxon>
        <taxon>Pleosporales</taxon>
        <taxon>Pleosporineae</taxon>
        <taxon>Leptosphaeriaceae</taxon>
        <taxon>Plenodomus</taxon>
    </lineage>
</organism>
<keyword evidence="7 14" id="KW-0547">Nucleotide-binding</keyword>